<dbReference type="KEGG" id="msf:IT882_13250"/>
<feature type="transmembrane region" description="Helical" evidence="2">
    <location>
        <begin position="72"/>
        <end position="93"/>
    </location>
</feature>
<organism evidence="4 5">
    <name type="scientific">Microbacterium schleiferi</name>
    <dbReference type="NCBI Taxonomy" id="69362"/>
    <lineage>
        <taxon>Bacteria</taxon>
        <taxon>Bacillati</taxon>
        <taxon>Actinomycetota</taxon>
        <taxon>Actinomycetes</taxon>
        <taxon>Micrococcales</taxon>
        <taxon>Microbacteriaceae</taxon>
        <taxon>Microbacterium</taxon>
    </lineage>
</organism>
<evidence type="ECO:0000259" key="3">
    <source>
        <dbReference type="PROSITE" id="PS51178"/>
    </source>
</evidence>
<accession>A0A7S8RH85</accession>
<sequence length="290" mass="30534">MDENSNTTSSSTPAGWYPHPGAEAAPGAEMYWDGSTWRTDLVRQPGATDAAAPVDAAVPAPSKRPWYTRKAVIIPAAVVVGLIVIGGIGSALGGGRSTSDAAPAASVRTTEQAAATTEAEQVLIIVPNVVGMDGATARTVLETLGIRVATDGDESMPVIAQDVAEGTEIEEGATVVLTLEEKPQLTLGQQNAIRSAQSYLDFTAFSRAGLFEQLTSEYGEGFEAADAEFAIAHLEQNGLVDWNAEAAESAQSYLDFTSFSRQGLYEQLTSEYGEQFTPEQAEYALTAVGY</sequence>
<dbReference type="Pfam" id="PF03793">
    <property type="entry name" value="PASTA"/>
    <property type="match status" value="1"/>
</dbReference>
<feature type="region of interest" description="Disordered" evidence="1">
    <location>
        <begin position="1"/>
        <end position="22"/>
    </location>
</feature>
<gene>
    <name evidence="4" type="ORF">IT882_13250</name>
</gene>
<feature type="domain" description="PASTA" evidence="3">
    <location>
        <begin position="118"/>
        <end position="181"/>
    </location>
</feature>
<evidence type="ECO:0000256" key="2">
    <source>
        <dbReference type="SAM" id="Phobius"/>
    </source>
</evidence>
<dbReference type="InterPro" id="IPR011434">
    <property type="entry name" value="Ltp-like_HTH"/>
</dbReference>
<proteinExistence type="predicted"/>
<dbReference type="Gene3D" id="1.10.10.10">
    <property type="entry name" value="Winged helix-like DNA-binding domain superfamily/Winged helix DNA-binding domain"/>
    <property type="match status" value="2"/>
</dbReference>
<dbReference type="InterPro" id="IPR036388">
    <property type="entry name" value="WH-like_DNA-bd_sf"/>
</dbReference>
<evidence type="ECO:0000313" key="4">
    <source>
        <dbReference type="EMBL" id="QPE04157.1"/>
    </source>
</evidence>
<dbReference type="SUPFAM" id="SSF54184">
    <property type="entry name" value="Penicillin-binding protein 2x (pbp-2x), c-terminal domain"/>
    <property type="match status" value="1"/>
</dbReference>
<protein>
    <submittedName>
        <fullName evidence="4">Ltp family lipoprotein</fullName>
    </submittedName>
</protein>
<reference evidence="4 5" key="1">
    <citation type="submission" date="2020-11" db="EMBL/GenBank/DDBJ databases">
        <title>Amino acid is mineralized and recycled by bacteria in oceanic microbiome.</title>
        <authorList>
            <person name="Zheng L.Y."/>
        </authorList>
    </citation>
    <scope>NUCLEOTIDE SEQUENCE [LARGE SCALE GENOMIC DNA]</scope>
    <source>
        <strain evidence="4 5">A32-1</strain>
    </source>
</reference>
<keyword evidence="2" id="KW-1133">Transmembrane helix</keyword>
<dbReference type="Proteomes" id="UP000594480">
    <property type="component" value="Chromosome"/>
</dbReference>
<dbReference type="Pfam" id="PF07553">
    <property type="entry name" value="Lipoprotein_Ltp"/>
    <property type="match status" value="2"/>
</dbReference>
<dbReference type="RefSeq" id="WP_195692248.1">
    <property type="nucleotide sequence ID" value="NZ_CP064760.1"/>
</dbReference>
<keyword evidence="4" id="KW-0449">Lipoprotein</keyword>
<keyword evidence="5" id="KW-1185">Reference proteome</keyword>
<keyword evidence="2" id="KW-0812">Transmembrane</keyword>
<dbReference type="InterPro" id="IPR005543">
    <property type="entry name" value="PASTA_dom"/>
</dbReference>
<dbReference type="SMART" id="SM00740">
    <property type="entry name" value="PASTA"/>
    <property type="match status" value="1"/>
</dbReference>
<dbReference type="PROSITE" id="PS51178">
    <property type="entry name" value="PASTA"/>
    <property type="match status" value="1"/>
</dbReference>
<dbReference type="EMBL" id="CP064760">
    <property type="protein sequence ID" value="QPE04157.1"/>
    <property type="molecule type" value="Genomic_DNA"/>
</dbReference>
<dbReference type="AlphaFoldDB" id="A0A7S8RH85"/>
<dbReference type="Gene3D" id="3.30.10.20">
    <property type="match status" value="1"/>
</dbReference>
<name>A0A7S8RH85_9MICO</name>
<evidence type="ECO:0000313" key="5">
    <source>
        <dbReference type="Proteomes" id="UP000594480"/>
    </source>
</evidence>
<feature type="compositionally biased region" description="Polar residues" evidence="1">
    <location>
        <begin position="1"/>
        <end position="13"/>
    </location>
</feature>
<dbReference type="CDD" id="cd06577">
    <property type="entry name" value="PASTA_pknB"/>
    <property type="match status" value="1"/>
</dbReference>
<keyword evidence="2" id="KW-0472">Membrane</keyword>
<evidence type="ECO:0000256" key="1">
    <source>
        <dbReference type="SAM" id="MobiDB-lite"/>
    </source>
</evidence>